<protein>
    <submittedName>
        <fullName evidence="1">Uncharacterized protein</fullName>
    </submittedName>
</protein>
<evidence type="ECO:0000313" key="1">
    <source>
        <dbReference type="EMBL" id="QDX93346.1"/>
    </source>
</evidence>
<keyword evidence="2" id="KW-1185">Reference proteome</keyword>
<evidence type="ECO:0000313" key="2">
    <source>
        <dbReference type="Proteomes" id="UP000319432"/>
    </source>
</evidence>
<dbReference type="EMBL" id="CP033464">
    <property type="protein sequence ID" value="QDX93346.1"/>
    <property type="molecule type" value="Genomic_DNA"/>
</dbReference>
<dbReference type="Proteomes" id="UP000319432">
    <property type="component" value="Chromosome"/>
</dbReference>
<gene>
    <name evidence="1" type="ORF">EEL30_14200</name>
</gene>
<reference evidence="1 2" key="1">
    <citation type="submission" date="2018-11" db="EMBL/GenBank/DDBJ databases">
        <title>Phylogenetic determinants of toxin gene distribution in genomes of Brevibacillus laterosporus.</title>
        <authorList>
            <person name="Glare T.R."/>
            <person name="Durrant A."/>
            <person name="Berry C."/>
            <person name="Palma L."/>
            <person name="Ormskirk M."/>
            <person name="Cox M.O."/>
        </authorList>
    </citation>
    <scope>NUCLEOTIDE SEQUENCE [LARGE SCALE GENOMIC DNA]</scope>
    <source>
        <strain evidence="1 2">1821L</strain>
    </source>
</reference>
<name>A0A518V8L9_BRELA</name>
<sequence length="70" mass="7729">MKSMNGNGNASYMNHLSDGNCKHSIFDSSGSFFLCDAYTSDNIYDNASEIFYISSIYPHNPSFFHSGNGT</sequence>
<accession>A0A518V8L9</accession>
<dbReference type="AlphaFoldDB" id="A0A518V8L9"/>
<organism evidence="1 2">
    <name type="scientific">Brevibacillus laterosporus</name>
    <name type="common">Bacillus laterosporus</name>
    <dbReference type="NCBI Taxonomy" id="1465"/>
    <lineage>
        <taxon>Bacteria</taxon>
        <taxon>Bacillati</taxon>
        <taxon>Bacillota</taxon>
        <taxon>Bacilli</taxon>
        <taxon>Bacillales</taxon>
        <taxon>Paenibacillaceae</taxon>
        <taxon>Brevibacillus</taxon>
    </lineage>
</organism>
<proteinExistence type="predicted"/>